<dbReference type="RefSeq" id="WP_088874701.1">
    <property type="nucleotide sequence ID" value="NZ_CP022112.1"/>
</dbReference>
<gene>
    <name evidence="2" type="ORF">Y958_25480</name>
</gene>
<dbReference type="EMBL" id="CP022112">
    <property type="protein sequence ID" value="ASG24263.1"/>
    <property type="molecule type" value="Genomic_DNA"/>
</dbReference>
<dbReference type="PANTHER" id="PTHR43364">
    <property type="entry name" value="NADH-SPECIFIC METHYLGLYOXAL REDUCTASE-RELATED"/>
    <property type="match status" value="1"/>
</dbReference>
<dbReference type="GO" id="GO:0005829">
    <property type="term" value="C:cytosol"/>
    <property type="evidence" value="ECO:0007669"/>
    <property type="project" value="TreeGrafter"/>
</dbReference>
<dbReference type="Pfam" id="PF00248">
    <property type="entry name" value="Aldo_ket_red"/>
    <property type="match status" value="1"/>
</dbReference>
<dbReference type="KEGG" id="nao:Y958_25480"/>
<reference evidence="2 3" key="1">
    <citation type="submission" date="2017-06" db="EMBL/GenBank/DDBJ databases">
        <title>Complete genome sequence of Nitrospirillum amazonense strain CBAmC, an endophytic nitrogen-fixing and plant growth-promoting bacterium, isolated from sugarcane.</title>
        <authorList>
            <person name="Schwab S."/>
            <person name="dos Santos Teixeira K.R."/>
            <person name="Simoes Araujo J.L."/>
            <person name="Soares Vidal M."/>
            <person name="Borges de Freitas H.R."/>
            <person name="Rivello Crivelaro A.L."/>
            <person name="Bueno de Camargo Nunes A."/>
            <person name="dos Santos C.M."/>
            <person name="Palmeira da Silva Rosa D."/>
            <person name="da Silva Padilha D."/>
            <person name="da Silva E."/>
            <person name="Araujo Terra L."/>
            <person name="Soares Mendes V."/>
            <person name="Farinelli L."/>
            <person name="Magalhaes Cruz L."/>
            <person name="Baldani J.I."/>
        </authorList>
    </citation>
    <scope>NUCLEOTIDE SEQUENCE [LARGE SCALE GENOMIC DNA]</scope>
    <source>
        <strain evidence="2 3">CBAmC</strain>
    </source>
</reference>
<dbReference type="Gene3D" id="3.20.20.100">
    <property type="entry name" value="NADP-dependent oxidoreductase domain"/>
    <property type="match status" value="1"/>
</dbReference>
<evidence type="ECO:0000313" key="2">
    <source>
        <dbReference type="EMBL" id="ASG24263.1"/>
    </source>
</evidence>
<dbReference type="PANTHER" id="PTHR43364:SF1">
    <property type="entry name" value="OXIDOREDUCTASE YDHF"/>
    <property type="match status" value="1"/>
</dbReference>
<protein>
    <submittedName>
        <fullName evidence="2">Oxidoreductase</fullName>
    </submittedName>
</protein>
<name>A0A248JZU2_9PROT</name>
<dbReference type="InterPro" id="IPR023210">
    <property type="entry name" value="NADP_OxRdtase_dom"/>
</dbReference>
<evidence type="ECO:0000313" key="3">
    <source>
        <dbReference type="Proteomes" id="UP000197153"/>
    </source>
</evidence>
<proteinExistence type="predicted"/>
<organism evidence="2 3">
    <name type="scientific">Nitrospirillum viridazoti CBAmc</name>
    <dbReference type="NCBI Taxonomy" id="1441467"/>
    <lineage>
        <taxon>Bacteria</taxon>
        <taxon>Pseudomonadati</taxon>
        <taxon>Pseudomonadota</taxon>
        <taxon>Alphaproteobacteria</taxon>
        <taxon>Rhodospirillales</taxon>
        <taxon>Azospirillaceae</taxon>
        <taxon>Nitrospirillum</taxon>
        <taxon>Nitrospirillum viridazoti</taxon>
    </lineage>
</organism>
<dbReference type="CDD" id="cd19092">
    <property type="entry name" value="AKR_BsYcsN_EcYdhF-like"/>
    <property type="match status" value="1"/>
</dbReference>
<accession>A0A248JZU2</accession>
<feature type="domain" description="NADP-dependent oxidoreductase" evidence="1">
    <location>
        <begin position="27"/>
        <end position="305"/>
    </location>
</feature>
<dbReference type="InterPro" id="IPR050523">
    <property type="entry name" value="AKR_Detox_Biosynth"/>
</dbReference>
<sequence>MPGTPTHTPPVPDAQSCLHAEGPRLSPLVWGAWRSREGEETGTPAKLARFLDGCLQLGISSFDHADIYGDYGAEALFGQALKEWGGKRSALQLVTKCDIALLSPQRPGHVVKHYNTCGDHIIASVEQSLRNLGTDYIDLLLLHRPDPLMNPDNTADALDRLLRSGVIRHIGVSNHNPSQVRLLQSRLGRPLVTNQIEFSVTSLAPLFDGTLDQALELRMRPMAWSPLGGGGLFTGATEQARRTLAALEAVGAEMGIGDPGTVALAWLMRHPSRPVPVLGTTRLDRVRTYMQAAQLKMQRQHWFQILEASQGHEVP</sequence>
<dbReference type="Proteomes" id="UP000197153">
    <property type="component" value="Chromosome 3"/>
</dbReference>
<dbReference type="AlphaFoldDB" id="A0A248JZU2"/>
<dbReference type="InterPro" id="IPR036812">
    <property type="entry name" value="NAD(P)_OxRdtase_dom_sf"/>
</dbReference>
<evidence type="ECO:0000259" key="1">
    <source>
        <dbReference type="Pfam" id="PF00248"/>
    </source>
</evidence>
<dbReference type="SUPFAM" id="SSF51430">
    <property type="entry name" value="NAD(P)-linked oxidoreductase"/>
    <property type="match status" value="1"/>
</dbReference>
<keyword evidence="3" id="KW-1185">Reference proteome</keyword>